<evidence type="ECO:0008006" key="3">
    <source>
        <dbReference type="Google" id="ProtNLM"/>
    </source>
</evidence>
<protein>
    <recommendedName>
        <fullName evidence="3">HAD-like protein</fullName>
    </recommendedName>
</protein>
<feature type="non-terminal residue" evidence="1">
    <location>
        <position position="1"/>
    </location>
</feature>
<dbReference type="Pfam" id="PF08282">
    <property type="entry name" value="Hydrolase_3"/>
    <property type="match status" value="1"/>
</dbReference>
<reference evidence="1 2" key="2">
    <citation type="submission" date="2016-08" db="EMBL/GenBank/DDBJ databases">
        <title>Pervasive Adenine N6-methylation of Active Genes in Fungi.</title>
        <authorList>
            <consortium name="DOE Joint Genome Institute"/>
            <person name="Mondo S.J."/>
            <person name="Dannebaum R.O."/>
            <person name="Kuo R.C."/>
            <person name="Labutti K."/>
            <person name="Haridas S."/>
            <person name="Kuo A."/>
            <person name="Salamov A."/>
            <person name="Ahrendt S.R."/>
            <person name="Lipzen A."/>
            <person name="Sullivan W."/>
            <person name="Andreopoulos W.B."/>
            <person name="Clum A."/>
            <person name="Lindquist E."/>
            <person name="Daum C."/>
            <person name="Ramamoorthy G.K."/>
            <person name="Gryganskyi A."/>
            <person name="Culley D."/>
            <person name="Magnuson J.K."/>
            <person name="James T.Y."/>
            <person name="O'Malley M.A."/>
            <person name="Stajich J.E."/>
            <person name="Spatafora J.W."/>
            <person name="Visel A."/>
            <person name="Grigoriev I.V."/>
        </authorList>
    </citation>
    <scope>NUCLEOTIDE SEQUENCE [LARGE SCALE GENOMIC DNA]</scope>
    <source>
        <strain evidence="1 2">S4</strain>
    </source>
</reference>
<gene>
    <name evidence="1" type="ORF">BCR32DRAFT_208588</name>
</gene>
<dbReference type="PROSITE" id="PS01229">
    <property type="entry name" value="COF_2"/>
    <property type="match status" value="1"/>
</dbReference>
<dbReference type="Gene3D" id="3.40.50.1000">
    <property type="entry name" value="HAD superfamily/HAD-like"/>
    <property type="match status" value="1"/>
</dbReference>
<dbReference type="GO" id="GO:0005829">
    <property type="term" value="C:cytosol"/>
    <property type="evidence" value="ECO:0007669"/>
    <property type="project" value="TreeGrafter"/>
</dbReference>
<proteinExistence type="predicted"/>
<comment type="caution">
    <text evidence="1">The sequence shown here is derived from an EMBL/GenBank/DDBJ whole genome shotgun (WGS) entry which is preliminary data.</text>
</comment>
<accession>A0A1Y1WU38</accession>
<dbReference type="Proteomes" id="UP000193944">
    <property type="component" value="Unassembled WGS sequence"/>
</dbReference>
<dbReference type="PANTHER" id="PTHR10000">
    <property type="entry name" value="PHOSPHOSERINE PHOSPHATASE"/>
    <property type="match status" value="1"/>
</dbReference>
<dbReference type="Gene3D" id="3.30.1240.10">
    <property type="match status" value="1"/>
</dbReference>
<dbReference type="GO" id="GO:0000287">
    <property type="term" value="F:magnesium ion binding"/>
    <property type="evidence" value="ECO:0007669"/>
    <property type="project" value="TreeGrafter"/>
</dbReference>
<reference evidence="1 2" key="1">
    <citation type="submission" date="2016-08" db="EMBL/GenBank/DDBJ databases">
        <title>A Parts List for Fungal Cellulosomes Revealed by Comparative Genomics.</title>
        <authorList>
            <consortium name="DOE Joint Genome Institute"/>
            <person name="Haitjema C.H."/>
            <person name="Gilmore S.P."/>
            <person name="Henske J.K."/>
            <person name="Solomon K.V."/>
            <person name="De Groot R."/>
            <person name="Kuo A."/>
            <person name="Mondo S.J."/>
            <person name="Salamov A.A."/>
            <person name="Labutti K."/>
            <person name="Zhao Z."/>
            <person name="Chiniquy J."/>
            <person name="Barry K."/>
            <person name="Brewer H.M."/>
            <person name="Purvine S.O."/>
            <person name="Wright A.T."/>
            <person name="Boxma B."/>
            <person name="Van Alen T."/>
            <person name="Hackstein J.H."/>
            <person name="Baker S.E."/>
            <person name="Grigoriev I.V."/>
            <person name="O'Malley M.A."/>
        </authorList>
    </citation>
    <scope>NUCLEOTIDE SEQUENCE [LARGE SCALE GENOMIC DNA]</scope>
    <source>
        <strain evidence="1 2">S4</strain>
    </source>
</reference>
<dbReference type="AlphaFoldDB" id="A0A1Y1WU38"/>
<dbReference type="GO" id="GO:0016791">
    <property type="term" value="F:phosphatase activity"/>
    <property type="evidence" value="ECO:0007669"/>
    <property type="project" value="TreeGrafter"/>
</dbReference>
<dbReference type="PANTHER" id="PTHR10000:SF8">
    <property type="entry name" value="HAD SUPERFAMILY HYDROLASE-LIKE, TYPE 3"/>
    <property type="match status" value="1"/>
</dbReference>
<organism evidence="1 2">
    <name type="scientific">Anaeromyces robustus</name>
    <dbReference type="NCBI Taxonomy" id="1754192"/>
    <lineage>
        <taxon>Eukaryota</taxon>
        <taxon>Fungi</taxon>
        <taxon>Fungi incertae sedis</taxon>
        <taxon>Chytridiomycota</taxon>
        <taxon>Chytridiomycota incertae sedis</taxon>
        <taxon>Neocallimastigomycetes</taxon>
        <taxon>Neocallimastigales</taxon>
        <taxon>Neocallimastigaceae</taxon>
        <taxon>Anaeromyces</taxon>
    </lineage>
</organism>
<dbReference type="EMBL" id="MCFG01000276">
    <property type="protein sequence ID" value="ORX76828.1"/>
    <property type="molecule type" value="Genomic_DNA"/>
</dbReference>
<evidence type="ECO:0000313" key="2">
    <source>
        <dbReference type="Proteomes" id="UP000193944"/>
    </source>
</evidence>
<dbReference type="SUPFAM" id="SSF56784">
    <property type="entry name" value="HAD-like"/>
    <property type="match status" value="1"/>
</dbReference>
<sequence>IRPAPIIVEYLPHQTNKGTSLARLMKYLNISKDEVVAFGDGLNDIQFLQNVGWPIAMENACDELKQYAKIITKPNSEDGVAFLLEKIFLNDNIEIDSNKTNLISDTNIVK</sequence>
<name>A0A1Y1WU38_9FUNG</name>
<dbReference type="InterPro" id="IPR023214">
    <property type="entry name" value="HAD_sf"/>
</dbReference>
<dbReference type="OrthoDB" id="27226at2759"/>
<evidence type="ECO:0000313" key="1">
    <source>
        <dbReference type="EMBL" id="ORX76828.1"/>
    </source>
</evidence>
<keyword evidence="2" id="KW-1185">Reference proteome</keyword>
<dbReference type="InterPro" id="IPR036412">
    <property type="entry name" value="HAD-like_sf"/>
</dbReference>